<gene>
    <name evidence="1" type="ORF">IHE39_24900</name>
</gene>
<sequence>MEHASTIIVLPWAGSDWSSALDVLSERYAYRVISAGSVAEALTTLGSIHVDLAIAEDCAGEATGLDFLTRLRVSHPEIMRVYVTPGSAFASEQALSQAAIYQFILAPLDVVQLGLVVERALETRELARRHRILSREFKISGGSSIFGDRSGPTFRQESQRFEKLIYVVDLHFKVGLGQLLRKSYTPIETQSRGVSIGV</sequence>
<evidence type="ECO:0000313" key="1">
    <source>
        <dbReference type="EMBL" id="MBE1207533.1"/>
    </source>
</evidence>
<dbReference type="EMBL" id="JACZEP010000011">
    <property type="protein sequence ID" value="MBE1207533.1"/>
    <property type="molecule type" value="Genomic_DNA"/>
</dbReference>
<reference evidence="1 2" key="1">
    <citation type="submission" date="2020-09" db="EMBL/GenBank/DDBJ databases">
        <title>Draft Genome Sequence of Aminobacter carboxidus type strain DSM 1086, a soil Gram-negative carboxydobacterium.</title>
        <authorList>
            <person name="Turrini P."/>
            <person name="Tescari M."/>
            <person name="Artuso I."/>
            <person name="Lugli G.A."/>
            <person name="Frangipani E."/>
            <person name="Ventura M."/>
            <person name="Visca P."/>
        </authorList>
    </citation>
    <scope>NUCLEOTIDE SEQUENCE [LARGE SCALE GENOMIC DNA]</scope>
    <source>
        <strain evidence="1 2">DSM 1086</strain>
    </source>
</reference>
<dbReference type="Gene3D" id="3.40.50.2300">
    <property type="match status" value="1"/>
</dbReference>
<evidence type="ECO:0000313" key="2">
    <source>
        <dbReference type="Proteomes" id="UP000598227"/>
    </source>
</evidence>
<dbReference type="InterPro" id="IPR011006">
    <property type="entry name" value="CheY-like_superfamily"/>
</dbReference>
<protein>
    <recommendedName>
        <fullName evidence="3">Response regulatory domain-containing protein</fullName>
    </recommendedName>
</protein>
<proteinExistence type="predicted"/>
<accession>A0ABR9GVG9</accession>
<dbReference type="Proteomes" id="UP000598227">
    <property type="component" value="Unassembled WGS sequence"/>
</dbReference>
<name>A0ABR9GVG9_9HYPH</name>
<organism evidence="1 2">
    <name type="scientific">Aminobacter carboxidus</name>
    <dbReference type="NCBI Taxonomy" id="376165"/>
    <lineage>
        <taxon>Bacteria</taxon>
        <taxon>Pseudomonadati</taxon>
        <taxon>Pseudomonadota</taxon>
        <taxon>Alphaproteobacteria</taxon>
        <taxon>Hyphomicrobiales</taxon>
        <taxon>Phyllobacteriaceae</taxon>
        <taxon>Aminobacter</taxon>
    </lineage>
</organism>
<keyword evidence="2" id="KW-1185">Reference proteome</keyword>
<dbReference type="RefSeq" id="WP_192568356.1">
    <property type="nucleotide sequence ID" value="NZ_JACZEP010000011.1"/>
</dbReference>
<comment type="caution">
    <text evidence="1">The sequence shown here is derived from an EMBL/GenBank/DDBJ whole genome shotgun (WGS) entry which is preliminary data.</text>
</comment>
<dbReference type="SUPFAM" id="SSF52172">
    <property type="entry name" value="CheY-like"/>
    <property type="match status" value="1"/>
</dbReference>
<evidence type="ECO:0008006" key="3">
    <source>
        <dbReference type="Google" id="ProtNLM"/>
    </source>
</evidence>